<accession>A0A7H9DYF2</accession>
<dbReference type="Pfam" id="PF02397">
    <property type="entry name" value="Bac_transf"/>
    <property type="match status" value="1"/>
</dbReference>
<evidence type="ECO:0000256" key="7">
    <source>
        <dbReference type="SAM" id="Phobius"/>
    </source>
</evidence>
<dbReference type="AlphaFoldDB" id="A0A7H9DYF2"/>
<evidence type="ECO:0000256" key="2">
    <source>
        <dbReference type="ARBA" id="ARBA00006464"/>
    </source>
</evidence>
<dbReference type="PANTHER" id="PTHR30576">
    <property type="entry name" value="COLANIC BIOSYNTHESIS UDP-GLUCOSE LIPID CARRIER TRANSFERASE"/>
    <property type="match status" value="1"/>
</dbReference>
<feature type="domain" description="Bacterial sugar transferase" evidence="8">
    <location>
        <begin position="286"/>
        <end position="470"/>
    </location>
</feature>
<sequence>MYRRRNWFLYFVPQMFDFICVISFFLIFVRLQYIYFYPKEHLPLMHLPSYLEVFEAHYKALFLLLLSWIIISQNIKLYEDSRKTKLIKSIKRVFLQLIYFSVILFAISGLKEYDLMSFYLGLIYISILLVLMICFRVFIFFYRRSRHKAGLDLMNVLIVDENINTKKFVEIVESRKELGFNLTGNFSQGNKFELLEDKLVYDKVDVESFIVTNDIHHIFISQFGTIDKNVYRKLSILAEQNHIELNYIPYSIYNNFTNLKIDYIDTLPILEVKRFPLDLSYNQFIKFCFDKLFALFICLFILSWLIPIISLLVFIDSKGPIFFIQKRNGLNGNEFGCIKFRTMRHSKLNSIKATVRNDDRITKVGSFLRKTSLDEMPQFINVLLGDMSIVGPRPHMISQDSYYKEIIEKYNLRHYVKPGITGLSQVKGYRGAIDSDLDMEKRIFTDVYYVRNWSFLLDIQIIYLTILLVVKGDENAI</sequence>
<dbReference type="OrthoDB" id="9808602at2"/>
<evidence type="ECO:0000313" key="9">
    <source>
        <dbReference type="EMBL" id="QLL59696.1"/>
    </source>
</evidence>
<dbReference type="GO" id="GO:0016020">
    <property type="term" value="C:membrane"/>
    <property type="evidence" value="ECO:0007669"/>
    <property type="project" value="UniProtKB-SubCell"/>
</dbReference>
<dbReference type="InterPro" id="IPR017475">
    <property type="entry name" value="EPS_sugar_tfrase"/>
</dbReference>
<dbReference type="NCBIfam" id="TIGR03025">
    <property type="entry name" value="EPS_sugtrans"/>
    <property type="match status" value="1"/>
</dbReference>
<feature type="transmembrane region" description="Helical" evidence="7">
    <location>
        <begin position="93"/>
        <end position="110"/>
    </location>
</feature>
<dbReference type="EMBL" id="CP040908">
    <property type="protein sequence ID" value="QLL59696.1"/>
    <property type="molecule type" value="Genomic_DNA"/>
</dbReference>
<evidence type="ECO:0000256" key="1">
    <source>
        <dbReference type="ARBA" id="ARBA00004141"/>
    </source>
</evidence>
<name>A0A7H9DYF2_9FLAO</name>
<keyword evidence="4 7" id="KW-0812">Transmembrane</keyword>
<gene>
    <name evidence="9" type="ORF">FH779_17095</name>
</gene>
<keyword evidence="10" id="KW-1185">Reference proteome</keyword>
<feature type="transmembrane region" description="Helical" evidence="7">
    <location>
        <begin position="56"/>
        <end position="72"/>
    </location>
</feature>
<feature type="transmembrane region" description="Helical" evidence="7">
    <location>
        <begin position="292"/>
        <end position="315"/>
    </location>
</feature>
<dbReference type="RefSeq" id="WP_084106919.1">
    <property type="nucleotide sequence ID" value="NZ_JSYQ01000019.1"/>
</dbReference>
<proteinExistence type="inferred from homology"/>
<keyword evidence="3 9" id="KW-0808">Transferase</keyword>
<feature type="transmembrane region" description="Helical" evidence="7">
    <location>
        <begin position="116"/>
        <end position="142"/>
    </location>
</feature>
<evidence type="ECO:0000256" key="6">
    <source>
        <dbReference type="ARBA" id="ARBA00023136"/>
    </source>
</evidence>
<organism evidence="9 10">
    <name type="scientific">Empedobacter falsenii</name>
    <dbReference type="NCBI Taxonomy" id="343874"/>
    <lineage>
        <taxon>Bacteria</taxon>
        <taxon>Pseudomonadati</taxon>
        <taxon>Bacteroidota</taxon>
        <taxon>Flavobacteriia</taxon>
        <taxon>Flavobacteriales</taxon>
        <taxon>Weeksellaceae</taxon>
        <taxon>Empedobacter</taxon>
    </lineage>
</organism>
<evidence type="ECO:0000259" key="8">
    <source>
        <dbReference type="Pfam" id="PF02397"/>
    </source>
</evidence>
<dbReference type="Proteomes" id="UP000510643">
    <property type="component" value="Chromosome"/>
</dbReference>
<dbReference type="GO" id="GO:0016780">
    <property type="term" value="F:phosphotransferase activity, for other substituted phosphate groups"/>
    <property type="evidence" value="ECO:0007669"/>
    <property type="project" value="TreeGrafter"/>
</dbReference>
<dbReference type="KEGG" id="efal:FH779_17095"/>
<dbReference type="InterPro" id="IPR003362">
    <property type="entry name" value="Bact_transf"/>
</dbReference>
<evidence type="ECO:0000256" key="4">
    <source>
        <dbReference type="ARBA" id="ARBA00022692"/>
    </source>
</evidence>
<evidence type="ECO:0000256" key="5">
    <source>
        <dbReference type="ARBA" id="ARBA00022989"/>
    </source>
</evidence>
<evidence type="ECO:0000313" key="10">
    <source>
        <dbReference type="Proteomes" id="UP000510643"/>
    </source>
</evidence>
<comment type="similarity">
    <text evidence="2">Belongs to the bacterial sugar transferase family.</text>
</comment>
<comment type="subcellular location">
    <subcellularLocation>
        <location evidence="1">Membrane</location>
        <topology evidence="1">Multi-pass membrane protein</topology>
    </subcellularLocation>
</comment>
<evidence type="ECO:0000256" key="3">
    <source>
        <dbReference type="ARBA" id="ARBA00022679"/>
    </source>
</evidence>
<dbReference type="PANTHER" id="PTHR30576:SF0">
    <property type="entry name" value="UNDECAPRENYL-PHOSPHATE N-ACETYLGALACTOSAMINYL 1-PHOSPHATE TRANSFERASE-RELATED"/>
    <property type="match status" value="1"/>
</dbReference>
<reference evidence="9 10" key="1">
    <citation type="submission" date="2019-06" db="EMBL/GenBank/DDBJ databases">
        <title>Emergence of pandrug resistant Empedobacter falsenii in China.</title>
        <authorList>
            <person name="Dong N."/>
            <person name="Chen S."/>
            <person name="Zhang R."/>
        </authorList>
    </citation>
    <scope>NUCLEOTIDE SEQUENCE [LARGE SCALE GENOMIC DNA]</scope>
    <source>
        <strain evidence="9 10">1681-1</strain>
    </source>
</reference>
<protein>
    <submittedName>
        <fullName evidence="9">Exopolysaccharide biosynthesis polyprenyl glycosylphosphotransferase</fullName>
    </submittedName>
</protein>
<keyword evidence="6 7" id="KW-0472">Membrane</keyword>
<keyword evidence="5 7" id="KW-1133">Transmembrane helix</keyword>
<feature type="transmembrane region" description="Helical" evidence="7">
    <location>
        <begin position="7"/>
        <end position="36"/>
    </location>
</feature>